<dbReference type="AlphaFoldDB" id="A0A482VZ46"/>
<keyword evidence="3" id="KW-1185">Reference proteome</keyword>
<name>A0A482VZ46_ASBVE</name>
<gene>
    <name evidence="2" type="ORF">BDFB_005970</name>
</gene>
<evidence type="ECO:0000313" key="3">
    <source>
        <dbReference type="Proteomes" id="UP000292052"/>
    </source>
</evidence>
<evidence type="ECO:0000256" key="1">
    <source>
        <dbReference type="SAM" id="SignalP"/>
    </source>
</evidence>
<dbReference type="EMBL" id="QDEB01050256">
    <property type="protein sequence ID" value="RZC37689.1"/>
    <property type="molecule type" value="Genomic_DNA"/>
</dbReference>
<feature type="chain" id="PRO_5019749554" evidence="1">
    <location>
        <begin position="19"/>
        <end position="105"/>
    </location>
</feature>
<dbReference type="STRING" id="1661398.A0A482VZ46"/>
<dbReference type="Proteomes" id="UP000292052">
    <property type="component" value="Unassembled WGS sequence"/>
</dbReference>
<evidence type="ECO:0000313" key="2">
    <source>
        <dbReference type="EMBL" id="RZC37689.1"/>
    </source>
</evidence>
<keyword evidence="1" id="KW-0732">Signal</keyword>
<comment type="caution">
    <text evidence="2">The sequence shown here is derived from an EMBL/GenBank/DDBJ whole genome shotgun (WGS) entry which is preliminary data.</text>
</comment>
<proteinExistence type="predicted"/>
<reference evidence="2 3" key="1">
    <citation type="submission" date="2017-03" db="EMBL/GenBank/DDBJ databases">
        <title>Genome of the blue death feigning beetle - Asbolus verrucosus.</title>
        <authorList>
            <person name="Rider S.D."/>
        </authorList>
    </citation>
    <scope>NUCLEOTIDE SEQUENCE [LARGE SCALE GENOMIC DNA]</scope>
    <source>
        <strain evidence="2">Butters</strain>
        <tissue evidence="2">Head and leg muscle</tissue>
    </source>
</reference>
<organism evidence="2 3">
    <name type="scientific">Asbolus verrucosus</name>
    <name type="common">Desert ironclad beetle</name>
    <dbReference type="NCBI Taxonomy" id="1661398"/>
    <lineage>
        <taxon>Eukaryota</taxon>
        <taxon>Metazoa</taxon>
        <taxon>Ecdysozoa</taxon>
        <taxon>Arthropoda</taxon>
        <taxon>Hexapoda</taxon>
        <taxon>Insecta</taxon>
        <taxon>Pterygota</taxon>
        <taxon>Neoptera</taxon>
        <taxon>Endopterygota</taxon>
        <taxon>Coleoptera</taxon>
        <taxon>Polyphaga</taxon>
        <taxon>Cucujiformia</taxon>
        <taxon>Tenebrionidae</taxon>
        <taxon>Pimeliinae</taxon>
        <taxon>Asbolus</taxon>
    </lineage>
</organism>
<protein>
    <submittedName>
        <fullName evidence="2">Uncharacterized protein</fullName>
    </submittedName>
</protein>
<accession>A0A482VZ46</accession>
<sequence length="105" mass="11986">MWKRFSFVILILSVPVLSKFSSSHVVNRIIDKLGLTLDYISKHYEKINVDCLFGVVLAGAILDDSIIQPGPYQKSVQALKAKTLNIYSKTLPLMEKQENWSHCKY</sequence>
<feature type="signal peptide" evidence="1">
    <location>
        <begin position="1"/>
        <end position="18"/>
    </location>
</feature>